<dbReference type="GeneTree" id="ENSGT00940000157267"/>
<reference evidence="3" key="3">
    <citation type="submission" date="2025-09" db="UniProtKB">
        <authorList>
            <consortium name="Ensembl"/>
        </authorList>
    </citation>
    <scope>IDENTIFICATION</scope>
</reference>
<dbReference type="InterPro" id="IPR001394">
    <property type="entry name" value="Peptidase_C19_UCH"/>
</dbReference>
<dbReference type="Gene3D" id="3.90.70.10">
    <property type="entry name" value="Cysteine proteinases"/>
    <property type="match status" value="1"/>
</dbReference>
<dbReference type="Ensembl" id="ENSCSET00000004765.1">
    <property type="protein sequence ID" value="ENSCSEP00000004709.1"/>
    <property type="gene ID" value="ENSCSEG00000003038.1"/>
</dbReference>
<feature type="compositionally biased region" description="Polar residues" evidence="1">
    <location>
        <begin position="91"/>
        <end position="106"/>
    </location>
</feature>
<dbReference type="GO" id="GO:0016579">
    <property type="term" value="P:protein deubiquitination"/>
    <property type="evidence" value="ECO:0007669"/>
    <property type="project" value="InterPro"/>
</dbReference>
<dbReference type="PROSITE" id="PS50235">
    <property type="entry name" value="USP_3"/>
    <property type="match status" value="1"/>
</dbReference>
<evidence type="ECO:0000256" key="1">
    <source>
        <dbReference type="SAM" id="MobiDB-lite"/>
    </source>
</evidence>
<feature type="compositionally biased region" description="Acidic residues" evidence="1">
    <location>
        <begin position="1"/>
        <end position="14"/>
    </location>
</feature>
<dbReference type="InterPro" id="IPR028889">
    <property type="entry name" value="USP"/>
</dbReference>
<evidence type="ECO:0000259" key="2">
    <source>
        <dbReference type="PROSITE" id="PS50235"/>
    </source>
</evidence>
<evidence type="ECO:0000313" key="3">
    <source>
        <dbReference type="Ensembl" id="ENSCSEP00000004709.1"/>
    </source>
</evidence>
<reference evidence="3 4" key="1">
    <citation type="journal article" date="2014" name="Nat. Genet.">
        <title>Whole-genome sequence of a flatfish provides insights into ZW sex chromosome evolution and adaptation to a benthic lifestyle.</title>
        <authorList>
            <person name="Chen S."/>
            <person name="Zhang G."/>
            <person name="Shao C."/>
            <person name="Huang Q."/>
            <person name="Liu G."/>
            <person name="Zhang P."/>
            <person name="Song W."/>
            <person name="An N."/>
            <person name="Chalopin D."/>
            <person name="Volff J.N."/>
            <person name="Hong Y."/>
            <person name="Li Q."/>
            <person name="Sha Z."/>
            <person name="Zhou H."/>
            <person name="Xie M."/>
            <person name="Yu Q."/>
            <person name="Liu Y."/>
            <person name="Xiang H."/>
            <person name="Wang N."/>
            <person name="Wu K."/>
            <person name="Yang C."/>
            <person name="Zhou Q."/>
            <person name="Liao X."/>
            <person name="Yang L."/>
            <person name="Hu Q."/>
            <person name="Zhang J."/>
            <person name="Meng L."/>
            <person name="Jin L."/>
            <person name="Tian Y."/>
            <person name="Lian J."/>
            <person name="Yang J."/>
            <person name="Miao G."/>
            <person name="Liu S."/>
            <person name="Liang Z."/>
            <person name="Yan F."/>
            <person name="Li Y."/>
            <person name="Sun B."/>
            <person name="Zhang H."/>
            <person name="Zhang J."/>
            <person name="Zhu Y."/>
            <person name="Du M."/>
            <person name="Zhao Y."/>
            <person name="Schartl M."/>
            <person name="Tang Q."/>
            <person name="Wang J."/>
        </authorList>
    </citation>
    <scope>NUCLEOTIDE SEQUENCE</scope>
</reference>
<feature type="region of interest" description="Disordered" evidence="1">
    <location>
        <begin position="83"/>
        <end position="106"/>
    </location>
</feature>
<dbReference type="AlphaFoldDB" id="A0A3P8US98"/>
<evidence type="ECO:0000313" key="4">
    <source>
        <dbReference type="Proteomes" id="UP000265120"/>
    </source>
</evidence>
<dbReference type="SUPFAM" id="SSF54001">
    <property type="entry name" value="Cysteine proteinases"/>
    <property type="match status" value="1"/>
</dbReference>
<dbReference type="PROSITE" id="PS00972">
    <property type="entry name" value="USP_1"/>
    <property type="match status" value="1"/>
</dbReference>
<dbReference type="InterPro" id="IPR018200">
    <property type="entry name" value="USP_CS"/>
</dbReference>
<dbReference type="GO" id="GO:0004843">
    <property type="term" value="F:cysteine-type deubiquitinase activity"/>
    <property type="evidence" value="ECO:0007669"/>
    <property type="project" value="InterPro"/>
</dbReference>
<feature type="domain" description="USP" evidence="2">
    <location>
        <begin position="41"/>
        <end position="106"/>
    </location>
</feature>
<protein>
    <submittedName>
        <fullName evidence="3">Ubiquitin specific peptidase 40</fullName>
    </submittedName>
</protein>
<reference evidence="3" key="2">
    <citation type="submission" date="2025-08" db="UniProtKB">
        <authorList>
            <consortium name="Ensembl"/>
        </authorList>
    </citation>
    <scope>IDENTIFICATION</scope>
</reference>
<organism evidence="3 4">
    <name type="scientific">Cynoglossus semilaevis</name>
    <name type="common">Tongue sole</name>
    <dbReference type="NCBI Taxonomy" id="244447"/>
    <lineage>
        <taxon>Eukaryota</taxon>
        <taxon>Metazoa</taxon>
        <taxon>Chordata</taxon>
        <taxon>Craniata</taxon>
        <taxon>Vertebrata</taxon>
        <taxon>Euteleostomi</taxon>
        <taxon>Actinopterygii</taxon>
        <taxon>Neopterygii</taxon>
        <taxon>Teleostei</taxon>
        <taxon>Neoteleostei</taxon>
        <taxon>Acanthomorphata</taxon>
        <taxon>Carangaria</taxon>
        <taxon>Pleuronectiformes</taxon>
        <taxon>Pleuronectoidei</taxon>
        <taxon>Cynoglossidae</taxon>
        <taxon>Cynoglossinae</taxon>
        <taxon>Cynoglossus</taxon>
    </lineage>
</organism>
<dbReference type="Pfam" id="PF00443">
    <property type="entry name" value="UCH"/>
    <property type="match status" value="1"/>
</dbReference>
<accession>A0A3P8US98</accession>
<dbReference type="InterPro" id="IPR038765">
    <property type="entry name" value="Papain-like_cys_pep_sf"/>
</dbReference>
<proteinExistence type="predicted"/>
<keyword evidence="4" id="KW-1185">Reference proteome</keyword>
<feature type="region of interest" description="Disordered" evidence="1">
    <location>
        <begin position="1"/>
        <end position="41"/>
    </location>
</feature>
<name>A0A3P8US98_CYNSE</name>
<sequence length="106" mass="11664">MFGNLFEEEEDEDFSSSSSLKGRTTKAAEEPPPPRGRSNLCGIKNQGGTCYLNSLLQTLLFTPEFREELFSLGPEELGCLEDKDKPGAKCQTWNLPNSSSEARTTG</sequence>
<dbReference type="Proteomes" id="UP000265120">
    <property type="component" value="Chromosome 1"/>
</dbReference>